<dbReference type="InterPro" id="IPR027417">
    <property type="entry name" value="P-loop_NTPase"/>
</dbReference>
<dbReference type="FunFam" id="3.40.50.300:FF:000221">
    <property type="entry name" value="Multidrug ABC transporter ATP-binding protein"/>
    <property type="match status" value="1"/>
</dbReference>
<dbReference type="InterPro" id="IPR003593">
    <property type="entry name" value="AAA+_ATPase"/>
</dbReference>
<keyword evidence="4 9" id="KW-0812">Transmembrane</keyword>
<dbReference type="InterPro" id="IPR017871">
    <property type="entry name" value="ABC_transporter-like_CS"/>
</dbReference>
<dbReference type="SMART" id="SM00382">
    <property type="entry name" value="AAA"/>
    <property type="match status" value="1"/>
</dbReference>
<dbReference type="SUPFAM" id="SSF90123">
    <property type="entry name" value="ABC transporter transmembrane region"/>
    <property type="match status" value="1"/>
</dbReference>
<evidence type="ECO:0000256" key="2">
    <source>
        <dbReference type="ARBA" id="ARBA00022448"/>
    </source>
</evidence>
<dbReference type="InterPro" id="IPR011527">
    <property type="entry name" value="ABC1_TM_dom"/>
</dbReference>
<reference evidence="13" key="1">
    <citation type="journal article" date="2016" name="Genome Announc.">
        <title>Complete genome sequence of Alkaliphilus metalliredigens strain QYMF, an alkaliphilic and metal-reducing bacterium isolated from borax-contaminated leachate ponds.</title>
        <authorList>
            <person name="Hwang C."/>
            <person name="Copeland A."/>
            <person name="Lucas S."/>
            <person name="Lapidus A."/>
            <person name="Barry K."/>
            <person name="Detter J.C."/>
            <person name="Glavina Del Rio T."/>
            <person name="Hammon N."/>
            <person name="Israni S."/>
            <person name="Dalin E."/>
            <person name="Tice H."/>
            <person name="Pitluck S."/>
            <person name="Chertkov O."/>
            <person name="Brettin T."/>
            <person name="Bruce D."/>
            <person name="Han C."/>
            <person name="Schmutz J."/>
            <person name="Larimer F."/>
            <person name="Land M.L."/>
            <person name="Hauser L."/>
            <person name="Kyrpides N."/>
            <person name="Mikhailova N."/>
            <person name="Ye Q."/>
            <person name="Zhou J."/>
            <person name="Richardson P."/>
            <person name="Fields M.W."/>
        </authorList>
    </citation>
    <scope>NUCLEOTIDE SEQUENCE [LARGE SCALE GENOMIC DNA]</scope>
    <source>
        <strain evidence="13">QYMF</strain>
    </source>
</reference>
<keyword evidence="5" id="KW-0547">Nucleotide-binding</keyword>
<dbReference type="Pfam" id="PF00005">
    <property type="entry name" value="ABC_tran"/>
    <property type="match status" value="1"/>
</dbReference>
<dbReference type="InterPro" id="IPR003439">
    <property type="entry name" value="ABC_transporter-like_ATP-bd"/>
</dbReference>
<dbReference type="PROSITE" id="PS50929">
    <property type="entry name" value="ABC_TM1F"/>
    <property type="match status" value="1"/>
</dbReference>
<dbReference type="SUPFAM" id="SSF52540">
    <property type="entry name" value="P-loop containing nucleoside triphosphate hydrolases"/>
    <property type="match status" value="1"/>
</dbReference>
<keyword evidence="6" id="KW-0067">ATP-binding</keyword>
<dbReference type="STRING" id="293826.Amet_3159"/>
<evidence type="ECO:0000313" key="13">
    <source>
        <dbReference type="Proteomes" id="UP000001572"/>
    </source>
</evidence>
<dbReference type="PROSITE" id="PS00211">
    <property type="entry name" value="ABC_TRANSPORTER_1"/>
    <property type="match status" value="1"/>
</dbReference>
<dbReference type="PANTHER" id="PTHR43394">
    <property type="entry name" value="ATP-DEPENDENT PERMEASE MDL1, MITOCHONDRIAL"/>
    <property type="match status" value="1"/>
</dbReference>
<feature type="transmembrane region" description="Helical" evidence="9">
    <location>
        <begin position="160"/>
        <end position="178"/>
    </location>
</feature>
<proteinExistence type="predicted"/>
<dbReference type="OrthoDB" id="9762778at2"/>
<dbReference type="GO" id="GO:0005524">
    <property type="term" value="F:ATP binding"/>
    <property type="evidence" value="ECO:0007669"/>
    <property type="project" value="UniProtKB-KW"/>
</dbReference>
<organism evidence="12 13">
    <name type="scientific">Alkaliphilus metalliredigens (strain QYMF)</name>
    <dbReference type="NCBI Taxonomy" id="293826"/>
    <lineage>
        <taxon>Bacteria</taxon>
        <taxon>Bacillati</taxon>
        <taxon>Bacillota</taxon>
        <taxon>Clostridia</taxon>
        <taxon>Peptostreptococcales</taxon>
        <taxon>Natronincolaceae</taxon>
        <taxon>Alkaliphilus</taxon>
    </lineage>
</organism>
<feature type="transmembrane region" description="Helical" evidence="9">
    <location>
        <begin position="134"/>
        <end position="154"/>
    </location>
</feature>
<feature type="domain" description="ABC transporter" evidence="10">
    <location>
        <begin position="337"/>
        <end position="572"/>
    </location>
</feature>
<evidence type="ECO:0000256" key="8">
    <source>
        <dbReference type="ARBA" id="ARBA00023136"/>
    </source>
</evidence>
<gene>
    <name evidence="12" type="ordered locus">Amet_3159</name>
</gene>
<evidence type="ECO:0000256" key="5">
    <source>
        <dbReference type="ARBA" id="ARBA00022741"/>
    </source>
</evidence>
<protein>
    <submittedName>
        <fullName evidence="12">ABC transporter related</fullName>
    </submittedName>
</protein>
<dbReference type="AlphaFoldDB" id="A6TSY0"/>
<feature type="domain" description="ABC transmembrane type-1" evidence="11">
    <location>
        <begin position="19"/>
        <end position="303"/>
    </location>
</feature>
<dbReference type="GO" id="GO:0015421">
    <property type="term" value="F:ABC-type oligopeptide transporter activity"/>
    <property type="evidence" value="ECO:0007669"/>
    <property type="project" value="TreeGrafter"/>
</dbReference>
<keyword evidence="2" id="KW-0813">Transport</keyword>
<feature type="transmembrane region" description="Helical" evidence="9">
    <location>
        <begin position="16"/>
        <end position="36"/>
    </location>
</feature>
<dbReference type="PROSITE" id="PS50893">
    <property type="entry name" value="ABC_TRANSPORTER_2"/>
    <property type="match status" value="1"/>
</dbReference>
<evidence type="ECO:0000256" key="4">
    <source>
        <dbReference type="ARBA" id="ARBA00022692"/>
    </source>
</evidence>
<evidence type="ECO:0000256" key="6">
    <source>
        <dbReference type="ARBA" id="ARBA00022840"/>
    </source>
</evidence>
<evidence type="ECO:0000259" key="11">
    <source>
        <dbReference type="PROSITE" id="PS50929"/>
    </source>
</evidence>
<comment type="subcellular location">
    <subcellularLocation>
        <location evidence="1">Cell membrane</location>
        <topology evidence="1">Multi-pass membrane protein</topology>
    </subcellularLocation>
</comment>
<evidence type="ECO:0000313" key="12">
    <source>
        <dbReference type="EMBL" id="ABR49298.1"/>
    </source>
</evidence>
<name>A6TSY0_ALKMQ</name>
<dbReference type="HOGENOM" id="CLU_000604_84_3_9"/>
<dbReference type="InterPro" id="IPR036640">
    <property type="entry name" value="ABC1_TM_sf"/>
</dbReference>
<dbReference type="Pfam" id="PF00664">
    <property type="entry name" value="ABC_membrane"/>
    <property type="match status" value="1"/>
</dbReference>
<evidence type="ECO:0000259" key="10">
    <source>
        <dbReference type="PROSITE" id="PS50893"/>
    </source>
</evidence>
<dbReference type="GO" id="GO:0005886">
    <property type="term" value="C:plasma membrane"/>
    <property type="evidence" value="ECO:0007669"/>
    <property type="project" value="UniProtKB-SubCell"/>
</dbReference>
<sequence>MSTFRALKPFIIKNKWYYILGILWLLFVDGLQLLIPEVLRHFTDRLSANQLAIGDLFMYSLYLVLIGVGIAFFRFLWRIYIMGTSRKLEYELRNMLFSHLQSLSSNYYNHHKTGDLMAHATNDINAVRMALGPGIVMVTDAVFMTVIAISMMALTTDVRLTVFALLPLPFLAITIAKMGKVINHRFKSVQEAFSFMTDTVQENLAGIRVVKSFVQEDAEIHKFQEKNQLHFDRNMNLVKLFGLFHPFVQFISSLSFLIVIFYGGRLVIYGDISLGDFIAFNTYLGLLIWPMMAMGWVINILQRGAASMERINKILNSKPEITDQPQAQPLEFVQGKIVFDRVSFKYPKSDEYALRDFSLTIDSGKKIGIIGRTGSGKTTIASLLLRLYDIDEGKILIDNRPLADITLKSLRDTIGYVDQDSFLFSTSISENIAFGKDSYLQEKVVHVAKIAQVHNNIMDFPKQYETFVGERGVTLSGGQKQRISMARALIKDPKILILDDSLSAVDTDTEEKILAGLAEEMKEKTSLVIAHRISTIKDCDEIIVLDEGKLVEQGTHDQLVKKKGLYYELYQKQLLEEKLAEE</sequence>
<dbReference type="KEGG" id="amt:Amet_3159"/>
<dbReference type="InterPro" id="IPR039421">
    <property type="entry name" value="Type_1_exporter"/>
</dbReference>
<dbReference type="Proteomes" id="UP000001572">
    <property type="component" value="Chromosome"/>
</dbReference>
<dbReference type="PANTHER" id="PTHR43394:SF1">
    <property type="entry name" value="ATP-BINDING CASSETTE SUB-FAMILY B MEMBER 10, MITOCHONDRIAL"/>
    <property type="match status" value="1"/>
</dbReference>
<feature type="transmembrane region" description="Helical" evidence="9">
    <location>
        <begin position="282"/>
        <end position="301"/>
    </location>
</feature>
<evidence type="ECO:0000256" key="9">
    <source>
        <dbReference type="SAM" id="Phobius"/>
    </source>
</evidence>
<dbReference type="eggNOG" id="COG1132">
    <property type="taxonomic scope" value="Bacteria"/>
</dbReference>
<feature type="transmembrane region" description="Helical" evidence="9">
    <location>
        <begin position="56"/>
        <end position="77"/>
    </location>
</feature>
<keyword evidence="13" id="KW-1185">Reference proteome</keyword>
<dbReference type="FunFam" id="1.20.1560.10:FF:000011">
    <property type="entry name" value="Multidrug ABC transporter ATP-binding protein"/>
    <property type="match status" value="1"/>
</dbReference>
<keyword evidence="7 9" id="KW-1133">Transmembrane helix</keyword>
<feature type="transmembrane region" description="Helical" evidence="9">
    <location>
        <begin position="240"/>
        <end position="262"/>
    </location>
</feature>
<evidence type="ECO:0000256" key="7">
    <source>
        <dbReference type="ARBA" id="ARBA00022989"/>
    </source>
</evidence>
<dbReference type="EMBL" id="CP000724">
    <property type="protein sequence ID" value="ABR49298.1"/>
    <property type="molecule type" value="Genomic_DNA"/>
</dbReference>
<evidence type="ECO:0000256" key="3">
    <source>
        <dbReference type="ARBA" id="ARBA00022475"/>
    </source>
</evidence>
<keyword evidence="8 9" id="KW-0472">Membrane</keyword>
<accession>A6TSY0</accession>
<dbReference type="CDD" id="cd18541">
    <property type="entry name" value="ABC_6TM_TmrB_like"/>
    <property type="match status" value="1"/>
</dbReference>
<dbReference type="GO" id="GO:0016887">
    <property type="term" value="F:ATP hydrolysis activity"/>
    <property type="evidence" value="ECO:0007669"/>
    <property type="project" value="InterPro"/>
</dbReference>
<evidence type="ECO:0000256" key="1">
    <source>
        <dbReference type="ARBA" id="ARBA00004651"/>
    </source>
</evidence>
<keyword evidence="3" id="KW-1003">Cell membrane</keyword>
<dbReference type="Gene3D" id="3.40.50.300">
    <property type="entry name" value="P-loop containing nucleotide triphosphate hydrolases"/>
    <property type="match status" value="1"/>
</dbReference>
<dbReference type="Gene3D" id="1.20.1560.10">
    <property type="entry name" value="ABC transporter type 1, transmembrane domain"/>
    <property type="match status" value="1"/>
</dbReference>